<comment type="caution">
    <text evidence="1">The sequence shown here is derived from an EMBL/GenBank/DDBJ whole genome shotgun (WGS) entry which is preliminary data.</text>
</comment>
<keyword evidence="1" id="KW-0378">Hydrolase</keyword>
<dbReference type="InterPro" id="IPR036705">
    <property type="entry name" value="Ribosyl_crysJ1_sf"/>
</dbReference>
<dbReference type="SUPFAM" id="SSF101478">
    <property type="entry name" value="ADP-ribosylglycohydrolase"/>
    <property type="match status" value="1"/>
</dbReference>
<name>A0A4V3C9Z3_9ACTN</name>
<dbReference type="Gene3D" id="1.10.4080.10">
    <property type="entry name" value="ADP-ribosylation/Crystallin J1"/>
    <property type="match status" value="1"/>
</dbReference>
<dbReference type="Proteomes" id="UP000295388">
    <property type="component" value="Unassembled WGS sequence"/>
</dbReference>
<organism evidence="1 2">
    <name type="scientific">Kribbella caucasensis</name>
    <dbReference type="NCBI Taxonomy" id="2512215"/>
    <lineage>
        <taxon>Bacteria</taxon>
        <taxon>Bacillati</taxon>
        <taxon>Actinomycetota</taxon>
        <taxon>Actinomycetes</taxon>
        <taxon>Propionibacteriales</taxon>
        <taxon>Kribbellaceae</taxon>
        <taxon>Kribbella</taxon>
    </lineage>
</organism>
<dbReference type="EMBL" id="SNWQ01000008">
    <property type="protein sequence ID" value="TDO48027.1"/>
    <property type="molecule type" value="Genomic_DNA"/>
</dbReference>
<protein>
    <submittedName>
        <fullName evidence="1">ADP-ribosylglycohydrolase</fullName>
    </submittedName>
</protein>
<dbReference type="AlphaFoldDB" id="A0A4V3C9Z3"/>
<reference evidence="1 2" key="1">
    <citation type="submission" date="2019-03" db="EMBL/GenBank/DDBJ databases">
        <title>Genomic Encyclopedia of Type Strains, Phase III (KMG-III): the genomes of soil and plant-associated and newly described type strains.</title>
        <authorList>
            <person name="Whitman W."/>
        </authorList>
    </citation>
    <scope>NUCLEOTIDE SEQUENCE [LARGE SCALE GENOMIC DNA]</scope>
    <source>
        <strain evidence="1 2">VKM Ac-2527</strain>
    </source>
</reference>
<dbReference type="GO" id="GO:0016787">
    <property type="term" value="F:hydrolase activity"/>
    <property type="evidence" value="ECO:0007669"/>
    <property type="project" value="UniProtKB-KW"/>
</dbReference>
<proteinExistence type="predicted"/>
<accession>A0A4V3C9Z3</accession>
<dbReference type="OrthoDB" id="9814159at2"/>
<evidence type="ECO:0000313" key="1">
    <source>
        <dbReference type="EMBL" id="TDO48027.1"/>
    </source>
</evidence>
<dbReference type="Pfam" id="PF03747">
    <property type="entry name" value="ADP_ribosyl_GH"/>
    <property type="match status" value="1"/>
</dbReference>
<dbReference type="InterPro" id="IPR005502">
    <property type="entry name" value="Ribosyl_crysJ1"/>
</dbReference>
<sequence>MPELDLHGEVFYDKVYGCWLGKNAGGTLGAPLEEMFGTPEPLDVRWYPELRAGGIPNDDLEMQLVWLLALEEVGPGILARDLARYWLDHIGYNFDEYGMAKANLRLGLEPPLSGSHNNWFVDCMGSPIRSEIWACVAPGAPRVATRYAYQDAICDHAGGESVYGEMFNAAVESAAFVVSDRHQLIDVGLSYVPQNSKTAVAIRTAVDGHAGGLDWRETRRRVLAATPHHVAQYSPINLGFQVIGLLYGEDFGDGICTTVNCGYDTDSSGAAIGSYLGILAGRSGLPERWIAPLGDTIATNESWGGVRHLSDLPRPAPTELGELAERIRAVALTVLGAAGAVGADGVLRTTEDELYADASVRDLWSASPTTVEYQHADLRVAVDYLDGPTVAADGVKELRTVVRNDRRDPITVRCAVDVSDGWKAPPVQEVEVLPGSETPLTWRIDVPVRALLQDSNRLFLRVSPVDRPELPAVPLVLLGGAACRVSGPYDANGYGDEWPLDTPFPPERVRGSVLASDSRDGSWREVVASGNSLPVAGEFADPGVLYLQTFVYAEMAQDAWVVVDANCPVRFWVNDEPVATANRYRGVRPCHRGSPDSAGQVGLRAGWNELLIKLVRRMDAPAADCHLLFASPDRFRTALTQLGRTHFPWD</sequence>
<gene>
    <name evidence="1" type="ORF">EV643_108344</name>
</gene>
<dbReference type="RefSeq" id="WP_133801446.1">
    <property type="nucleotide sequence ID" value="NZ_SNWQ01000008.1"/>
</dbReference>
<keyword evidence="2" id="KW-1185">Reference proteome</keyword>
<evidence type="ECO:0000313" key="2">
    <source>
        <dbReference type="Proteomes" id="UP000295388"/>
    </source>
</evidence>